<dbReference type="STRING" id="1314773.A0A3N2PT50"/>
<dbReference type="SUPFAM" id="SSF48403">
    <property type="entry name" value="Ankyrin repeat"/>
    <property type="match status" value="1"/>
</dbReference>
<feature type="domain" description="Nephrocystin 3-like N-terminal" evidence="4">
    <location>
        <begin position="220"/>
        <end position="385"/>
    </location>
</feature>
<dbReference type="GeneID" id="39580786"/>
<evidence type="ECO:0000259" key="4">
    <source>
        <dbReference type="Pfam" id="PF24883"/>
    </source>
</evidence>
<dbReference type="Gene3D" id="3.40.50.300">
    <property type="entry name" value="P-loop containing nucleotide triphosphate hydrolases"/>
    <property type="match status" value="1"/>
</dbReference>
<dbReference type="InterPro" id="IPR036770">
    <property type="entry name" value="Ankyrin_rpt-contain_sf"/>
</dbReference>
<evidence type="ECO:0000256" key="1">
    <source>
        <dbReference type="ARBA" id="ARBA00022737"/>
    </source>
</evidence>
<dbReference type="Gene3D" id="1.25.40.20">
    <property type="entry name" value="Ankyrin repeat-containing domain"/>
    <property type="match status" value="1"/>
</dbReference>
<dbReference type="Pfam" id="PF24883">
    <property type="entry name" value="NPHP3_N"/>
    <property type="match status" value="1"/>
</dbReference>
<protein>
    <recommendedName>
        <fullName evidence="4">Nephrocystin 3-like N-terminal domain-containing protein</fullName>
    </recommendedName>
</protein>
<dbReference type="Proteomes" id="UP000272025">
    <property type="component" value="Unassembled WGS sequence"/>
</dbReference>
<dbReference type="InterPro" id="IPR027417">
    <property type="entry name" value="P-loop_NTPase"/>
</dbReference>
<dbReference type="Pfam" id="PF13637">
    <property type="entry name" value="Ank_4"/>
    <property type="match status" value="1"/>
</dbReference>
<dbReference type="InterPro" id="IPR002110">
    <property type="entry name" value="Ankyrin_rpt"/>
</dbReference>
<reference evidence="5 6" key="1">
    <citation type="journal article" date="2018" name="Mol. Ecol.">
        <title>The obligate alkalophilic soda-lake fungus Sodiomyces alkalinus has shifted to a protein diet.</title>
        <authorList>
            <person name="Grum-Grzhimaylo A.A."/>
            <person name="Falkoski D.L."/>
            <person name="van den Heuvel J."/>
            <person name="Valero-Jimenez C.A."/>
            <person name="Min B."/>
            <person name="Choi I.G."/>
            <person name="Lipzen A."/>
            <person name="Daum C.G."/>
            <person name="Aanen D.K."/>
            <person name="Tsang A."/>
            <person name="Henrissat B."/>
            <person name="Bilanenko E.N."/>
            <person name="de Vries R.P."/>
            <person name="van Kan J.A.L."/>
            <person name="Grigoriev I.V."/>
            <person name="Debets A.J.M."/>
        </authorList>
    </citation>
    <scope>NUCLEOTIDE SEQUENCE [LARGE SCALE GENOMIC DNA]</scope>
    <source>
        <strain evidence="5 6">F11</strain>
    </source>
</reference>
<feature type="region of interest" description="Disordered" evidence="3">
    <location>
        <begin position="880"/>
        <end position="900"/>
    </location>
</feature>
<keyword evidence="2" id="KW-0040">ANK repeat</keyword>
<evidence type="ECO:0000256" key="3">
    <source>
        <dbReference type="SAM" id="MobiDB-lite"/>
    </source>
</evidence>
<dbReference type="PROSITE" id="PS50088">
    <property type="entry name" value="ANK_REPEAT"/>
    <property type="match status" value="2"/>
</dbReference>
<dbReference type="SUPFAM" id="SSF52540">
    <property type="entry name" value="P-loop containing nucleoside triphosphate hydrolases"/>
    <property type="match status" value="1"/>
</dbReference>
<dbReference type="RefSeq" id="XP_028465509.1">
    <property type="nucleotide sequence ID" value="XM_028612308.1"/>
</dbReference>
<dbReference type="OrthoDB" id="366390at2759"/>
<dbReference type="EMBL" id="ML119057">
    <property type="protein sequence ID" value="ROT37703.1"/>
    <property type="molecule type" value="Genomic_DNA"/>
</dbReference>
<accession>A0A3N2PT50</accession>
<dbReference type="PANTHER" id="PTHR10039">
    <property type="entry name" value="AMELOGENIN"/>
    <property type="match status" value="1"/>
</dbReference>
<name>A0A3N2PT50_SODAK</name>
<dbReference type="PROSITE" id="PS50297">
    <property type="entry name" value="ANK_REP_REGION"/>
    <property type="match status" value="2"/>
</dbReference>
<evidence type="ECO:0000313" key="5">
    <source>
        <dbReference type="EMBL" id="ROT37703.1"/>
    </source>
</evidence>
<dbReference type="AlphaFoldDB" id="A0A3N2PT50"/>
<dbReference type="PANTHER" id="PTHR10039:SF16">
    <property type="entry name" value="GPI INOSITOL-DEACYLASE"/>
    <property type="match status" value="1"/>
</dbReference>
<keyword evidence="1" id="KW-0677">Repeat</keyword>
<feature type="repeat" description="ANK" evidence="2">
    <location>
        <begin position="757"/>
        <end position="789"/>
    </location>
</feature>
<sequence>MDPLSISTGVLAALQAAGAILSFCYQIQSSSRGISWAYIQVIEEVRDLRNILEAIQSALDATVFPDDSLSVAKESIALLAETLKPALSTCLVELRSLEQKINPTRVDAILESKTKRLKEGLTSLLNPDETKMSIARLQRCKSSINLAISSHNFVTIRNVERLSISIDYRVSTSCQQLEALTRLVNMADLDKQQKAVVKWLSPLKTSNTPHGAPQPDEVVTSGWFLETKQFQTWAESNCGFLWITGPPGSGKTTLLSQAIERINASPRHTSGNCTAVSAVCYCDFRLPDSQKLSNILGSLLSQICTKTREFPENVLDCHRMCTEGNRWNPCSVDVIAKAIHAISRSTTVFIFVDAMDEMSKPRLLAEELLTLSKMSGHINILATSRNDAAIQQVLESTPRVSLENHLSEVDADIQRYVEGRLSHDDALKDISPHLQRKVLDTVKERSQGMFRWATCQLNTLAHARTDRAVKLALKSLPAGLNETYGRILAGVPPSDIDLIQKTLAWLVAIREPLKLGQLWDALAIEWGKDSIDEENRLRRPQDIVSVGNSLLTVSPDLAGYVNLAHLSVRDFLLSDNIGKAPETAIFAMQLDKAHAQVAKSCLTYLLFAELASGPAMEKENYTSRLKKLPLLKYATKYWFYHFRNSGPDENIRALALRFLSPNARPSFMSWVQVLNADADFKWNVYPDHATPLYYAASLGLDDILDALLDEPATHAQLNAPGSRFGGTPIHAATIREHVDIIRTLLEAGADPGRADYNGVTPLHSAASQGSIEVVDMLLRSGAPADPKDYMDGKTPAEWASLSGHEDLARLIADRSKTNKAVYEKKLKMNDSVKGAYVSPLAKGKDIWEPRPSFFPDYYERRSGLHSSTLLSVEVDGKKEQFDTSFSPVRSSEADDSQPAW</sequence>
<gene>
    <name evidence="5" type="ORF">SODALDRAFT_334831</name>
</gene>
<proteinExistence type="predicted"/>
<keyword evidence="6" id="KW-1185">Reference proteome</keyword>
<organism evidence="5 6">
    <name type="scientific">Sodiomyces alkalinus (strain CBS 110278 / VKM F-3762 / F11)</name>
    <name type="common">Alkaliphilic filamentous fungus</name>
    <dbReference type="NCBI Taxonomy" id="1314773"/>
    <lineage>
        <taxon>Eukaryota</taxon>
        <taxon>Fungi</taxon>
        <taxon>Dikarya</taxon>
        <taxon>Ascomycota</taxon>
        <taxon>Pezizomycotina</taxon>
        <taxon>Sordariomycetes</taxon>
        <taxon>Hypocreomycetidae</taxon>
        <taxon>Glomerellales</taxon>
        <taxon>Plectosphaerellaceae</taxon>
        <taxon>Sodiomyces</taxon>
    </lineage>
</organism>
<dbReference type="InterPro" id="IPR056884">
    <property type="entry name" value="NPHP3-like_N"/>
</dbReference>
<dbReference type="SMART" id="SM00248">
    <property type="entry name" value="ANK"/>
    <property type="match status" value="4"/>
</dbReference>
<evidence type="ECO:0000256" key="2">
    <source>
        <dbReference type="PROSITE-ProRule" id="PRU00023"/>
    </source>
</evidence>
<feature type="repeat" description="ANK" evidence="2">
    <location>
        <begin position="724"/>
        <end position="756"/>
    </location>
</feature>
<evidence type="ECO:0000313" key="6">
    <source>
        <dbReference type="Proteomes" id="UP000272025"/>
    </source>
</evidence>